<feature type="region of interest" description="Disordered" evidence="1">
    <location>
        <begin position="30"/>
        <end position="89"/>
    </location>
</feature>
<evidence type="ECO:0000313" key="2">
    <source>
        <dbReference type="EnsemblPlants" id="OGLUM12G13980.1"/>
    </source>
</evidence>
<reference evidence="2" key="2">
    <citation type="submission" date="2018-05" db="EMBL/GenBank/DDBJ databases">
        <title>OgluRS3 (Oryza glumaepatula Reference Sequence Version 3).</title>
        <authorList>
            <person name="Zhang J."/>
            <person name="Kudrna D."/>
            <person name="Lee S."/>
            <person name="Talag J."/>
            <person name="Welchert J."/>
            <person name="Wing R.A."/>
        </authorList>
    </citation>
    <scope>NUCLEOTIDE SEQUENCE [LARGE SCALE GENOMIC DNA]</scope>
</reference>
<dbReference type="Proteomes" id="UP000026961">
    <property type="component" value="Chromosome 12"/>
</dbReference>
<dbReference type="Gramene" id="OGLUM12G13980.1">
    <property type="protein sequence ID" value="OGLUM12G13980.1"/>
    <property type="gene ID" value="OGLUM12G13980"/>
</dbReference>
<dbReference type="EnsemblPlants" id="OGLUM12G13980.1">
    <property type="protein sequence ID" value="OGLUM12G13980.1"/>
    <property type="gene ID" value="OGLUM12G13980"/>
</dbReference>
<dbReference type="AlphaFoldDB" id="A0A0E0BSV1"/>
<reference evidence="2" key="1">
    <citation type="submission" date="2015-04" db="UniProtKB">
        <authorList>
            <consortium name="EnsemblPlants"/>
        </authorList>
    </citation>
    <scope>IDENTIFICATION</scope>
</reference>
<evidence type="ECO:0000256" key="1">
    <source>
        <dbReference type="SAM" id="MobiDB-lite"/>
    </source>
</evidence>
<accession>A0A0E0BSV1</accession>
<organism evidence="2">
    <name type="scientific">Oryza glumipatula</name>
    <dbReference type="NCBI Taxonomy" id="40148"/>
    <lineage>
        <taxon>Eukaryota</taxon>
        <taxon>Viridiplantae</taxon>
        <taxon>Streptophyta</taxon>
        <taxon>Embryophyta</taxon>
        <taxon>Tracheophyta</taxon>
        <taxon>Spermatophyta</taxon>
        <taxon>Magnoliopsida</taxon>
        <taxon>Liliopsida</taxon>
        <taxon>Poales</taxon>
        <taxon>Poaceae</taxon>
        <taxon>BOP clade</taxon>
        <taxon>Oryzoideae</taxon>
        <taxon>Oryzeae</taxon>
        <taxon>Oryzinae</taxon>
        <taxon>Oryza</taxon>
    </lineage>
</organism>
<name>A0A0E0BSV1_9ORYZ</name>
<sequence length="109" mass="11599">MSHLPNLAPQPRRWLDLAEGMGRVEALGRGGERLRKSGGDGGCQCQRSDGRGGNDGRRCPRSTTSGGVSWRHHTASGNRGGGGQSHWQAGIKAGINDWALTRQKSSPLL</sequence>
<proteinExistence type="predicted"/>
<keyword evidence="3" id="KW-1185">Reference proteome</keyword>
<feature type="compositionally biased region" description="Basic and acidic residues" evidence="1">
    <location>
        <begin position="48"/>
        <end position="58"/>
    </location>
</feature>
<evidence type="ECO:0000313" key="3">
    <source>
        <dbReference type="Proteomes" id="UP000026961"/>
    </source>
</evidence>
<dbReference type="HOGENOM" id="CLU_2188057_0_0_1"/>
<protein>
    <submittedName>
        <fullName evidence="2">Uncharacterized protein</fullName>
    </submittedName>
</protein>